<dbReference type="GO" id="GO:0016627">
    <property type="term" value="F:oxidoreductase activity, acting on the CH-CH group of donors"/>
    <property type="evidence" value="ECO:0007669"/>
    <property type="project" value="InterPro"/>
</dbReference>
<evidence type="ECO:0000313" key="8">
    <source>
        <dbReference type="EMBL" id="RSH87250.1"/>
    </source>
</evidence>
<evidence type="ECO:0000313" key="9">
    <source>
        <dbReference type="Proteomes" id="UP000279259"/>
    </source>
</evidence>
<dbReference type="OrthoDB" id="5788137at2759"/>
<feature type="domain" description="3-oxo-5-alpha-steroid 4-dehydrogenase C-terminal" evidence="7">
    <location>
        <begin position="274"/>
        <end position="317"/>
    </location>
</feature>
<dbReference type="Pfam" id="PF02544">
    <property type="entry name" value="Steroid_dh"/>
    <property type="match status" value="2"/>
</dbReference>
<comment type="subcellular location">
    <subcellularLocation>
        <location evidence="1">Membrane</location>
        <topology evidence="1">Multi-pass membrane protein</topology>
    </subcellularLocation>
</comment>
<evidence type="ECO:0000256" key="6">
    <source>
        <dbReference type="SAM" id="Phobius"/>
    </source>
</evidence>
<evidence type="ECO:0000256" key="1">
    <source>
        <dbReference type="ARBA" id="ARBA00004141"/>
    </source>
</evidence>
<dbReference type="PANTHER" id="PTHR10556:SF43">
    <property type="entry name" value="STEROID 5-ALPHA-REDUCTASE DET2"/>
    <property type="match status" value="1"/>
</dbReference>
<feature type="domain" description="3-oxo-5-alpha-steroid 4-dehydrogenase C-terminal" evidence="7">
    <location>
        <begin position="121"/>
        <end position="238"/>
    </location>
</feature>
<keyword evidence="3 6" id="KW-0812">Transmembrane</keyword>
<keyword evidence="4 6" id="KW-1133">Transmembrane helix</keyword>
<gene>
    <name evidence="8" type="ORF">EHS25_003159</name>
</gene>
<dbReference type="GO" id="GO:0006629">
    <property type="term" value="P:lipid metabolic process"/>
    <property type="evidence" value="ECO:0007669"/>
    <property type="project" value="InterPro"/>
</dbReference>
<feature type="transmembrane region" description="Helical" evidence="6">
    <location>
        <begin position="92"/>
        <end position="113"/>
    </location>
</feature>
<feature type="transmembrane region" description="Helical" evidence="6">
    <location>
        <begin position="120"/>
        <end position="145"/>
    </location>
</feature>
<proteinExistence type="inferred from homology"/>
<dbReference type="InterPro" id="IPR001104">
    <property type="entry name" value="3-oxo-5_a-steroid_4-DH_C"/>
</dbReference>
<protein>
    <recommendedName>
        <fullName evidence="7">3-oxo-5-alpha-steroid 4-dehydrogenase C-terminal domain-containing protein</fullName>
    </recommendedName>
</protein>
<sequence>MGSSVSSLHRPSPPRGIPHSFYPFLLLFHAFPLHAVLTLFVLDAPFGRFARVGSRLNLNGNLAWFAMESVAPVTLITTLYRTDHPPLTPEAMVLIGLYLTHYFHRAVLSPLVYSPKRSPLHIVIPFLAAAWNLLNASLLATSLAFYPPQTTLSSPRFWLSVAGWALGFAGNVYHDEILNDLRRPPRQRLFKAADQAEEEDKKASKGHYAIPHGGLFRYVSFPNYFCEWLEWSAFALAAGPLFIPIPPLFSLHLSGWLGRAAAGLGWWPAKLLSPGWMFVLAEISAMTPRAIRGHRWYRDTFGERFPRERKVVIPGIF</sequence>
<comment type="caution">
    <text evidence="8">The sequence shown here is derived from an EMBL/GenBank/DDBJ whole genome shotgun (WGS) entry which is preliminary data.</text>
</comment>
<dbReference type="GO" id="GO:0016020">
    <property type="term" value="C:membrane"/>
    <property type="evidence" value="ECO:0007669"/>
    <property type="project" value="UniProtKB-SubCell"/>
</dbReference>
<evidence type="ECO:0000256" key="5">
    <source>
        <dbReference type="ARBA" id="ARBA00023136"/>
    </source>
</evidence>
<evidence type="ECO:0000256" key="2">
    <source>
        <dbReference type="ARBA" id="ARBA00007742"/>
    </source>
</evidence>
<reference evidence="8 9" key="1">
    <citation type="submission" date="2018-11" db="EMBL/GenBank/DDBJ databases">
        <title>Genome sequence of Saitozyma podzolica DSM 27192.</title>
        <authorList>
            <person name="Aliyu H."/>
            <person name="Gorte O."/>
            <person name="Ochsenreither K."/>
        </authorList>
    </citation>
    <scope>NUCLEOTIDE SEQUENCE [LARGE SCALE GENOMIC DNA]</scope>
    <source>
        <strain evidence="8 9">DSM 27192</strain>
    </source>
</reference>
<dbReference type="PROSITE" id="PS50244">
    <property type="entry name" value="S5A_REDUCTASE"/>
    <property type="match status" value="1"/>
</dbReference>
<dbReference type="PANTHER" id="PTHR10556">
    <property type="entry name" value="3-OXO-5-ALPHA-STEROID 4-DEHYDROGENASE"/>
    <property type="match status" value="1"/>
</dbReference>
<organism evidence="8 9">
    <name type="scientific">Saitozyma podzolica</name>
    <dbReference type="NCBI Taxonomy" id="1890683"/>
    <lineage>
        <taxon>Eukaryota</taxon>
        <taxon>Fungi</taxon>
        <taxon>Dikarya</taxon>
        <taxon>Basidiomycota</taxon>
        <taxon>Agaricomycotina</taxon>
        <taxon>Tremellomycetes</taxon>
        <taxon>Tremellales</taxon>
        <taxon>Trimorphomycetaceae</taxon>
        <taxon>Saitozyma</taxon>
    </lineage>
</organism>
<feature type="transmembrane region" description="Helical" evidence="6">
    <location>
        <begin position="20"/>
        <end position="42"/>
    </location>
</feature>
<dbReference type="STRING" id="1890683.A0A427Y822"/>
<dbReference type="AlphaFoldDB" id="A0A427Y822"/>
<accession>A0A427Y822</accession>
<comment type="similarity">
    <text evidence="2">Belongs to the steroid 5-alpha reductase family.</text>
</comment>
<evidence type="ECO:0000256" key="3">
    <source>
        <dbReference type="ARBA" id="ARBA00022692"/>
    </source>
</evidence>
<feature type="transmembrane region" description="Helical" evidence="6">
    <location>
        <begin position="157"/>
        <end position="174"/>
    </location>
</feature>
<name>A0A427Y822_9TREE</name>
<evidence type="ECO:0000259" key="7">
    <source>
        <dbReference type="Pfam" id="PF02544"/>
    </source>
</evidence>
<keyword evidence="5 6" id="KW-0472">Membrane</keyword>
<feature type="transmembrane region" description="Helical" evidence="6">
    <location>
        <begin position="62"/>
        <end position="80"/>
    </location>
</feature>
<dbReference type="Proteomes" id="UP000279259">
    <property type="component" value="Unassembled WGS sequence"/>
</dbReference>
<dbReference type="EMBL" id="RSCD01000017">
    <property type="protein sequence ID" value="RSH87250.1"/>
    <property type="molecule type" value="Genomic_DNA"/>
</dbReference>
<evidence type="ECO:0000256" key="4">
    <source>
        <dbReference type="ARBA" id="ARBA00022989"/>
    </source>
</evidence>
<keyword evidence="9" id="KW-1185">Reference proteome</keyword>
<dbReference type="InterPro" id="IPR039357">
    <property type="entry name" value="SRD5A/TECR"/>
</dbReference>